<evidence type="ECO:0000256" key="9">
    <source>
        <dbReference type="ARBA" id="ARBA00022857"/>
    </source>
</evidence>
<evidence type="ECO:0000256" key="13">
    <source>
        <dbReference type="ARBA" id="ARBA00023136"/>
    </source>
</evidence>
<reference evidence="17 18" key="1">
    <citation type="journal article" date="2018" name="Sci. Rep.">
        <title>Raphidocelis subcapitata (=Pseudokirchneriella subcapitata) provides an insight into genome evolution and environmental adaptations in the Sphaeropleales.</title>
        <authorList>
            <person name="Suzuki S."/>
            <person name="Yamaguchi H."/>
            <person name="Nakajima N."/>
            <person name="Kawachi M."/>
        </authorList>
    </citation>
    <scope>NUCLEOTIDE SEQUENCE [LARGE SCALE GENOMIC DNA]</scope>
    <source>
        <strain evidence="17 18">NIES-35</strain>
    </source>
</reference>
<evidence type="ECO:0000256" key="5">
    <source>
        <dbReference type="ARBA" id="ARBA00022516"/>
    </source>
</evidence>
<dbReference type="PANTHER" id="PTHR10556:SF28">
    <property type="entry name" value="VERY-LONG-CHAIN ENOYL-COA REDUCTASE"/>
    <property type="match status" value="1"/>
</dbReference>
<keyword evidence="6 15" id="KW-0812">Transmembrane</keyword>
<keyword evidence="7" id="KW-0256">Endoplasmic reticulum</keyword>
<evidence type="ECO:0000313" key="17">
    <source>
        <dbReference type="EMBL" id="GBF94137.1"/>
    </source>
</evidence>
<keyword evidence="10 15" id="KW-1133">Transmembrane helix</keyword>
<keyword evidence="5" id="KW-0444">Lipid biosynthesis</keyword>
<evidence type="ECO:0000256" key="15">
    <source>
        <dbReference type="SAM" id="Phobius"/>
    </source>
</evidence>
<evidence type="ECO:0000259" key="16">
    <source>
        <dbReference type="PROSITE" id="PS50053"/>
    </source>
</evidence>
<dbReference type="Gene3D" id="3.10.20.90">
    <property type="entry name" value="Phosphatidylinositol 3-kinase Catalytic Subunit, Chain A, domain 1"/>
    <property type="match status" value="1"/>
</dbReference>
<dbReference type="Proteomes" id="UP000247498">
    <property type="component" value="Unassembled WGS sequence"/>
</dbReference>
<dbReference type="SUPFAM" id="SSF54236">
    <property type="entry name" value="Ubiquitin-like"/>
    <property type="match status" value="1"/>
</dbReference>
<dbReference type="GO" id="GO:0102758">
    <property type="term" value="F:very-long-chain enoyl-CoA reductase activity"/>
    <property type="evidence" value="ECO:0007669"/>
    <property type="project" value="UniProtKB-EC"/>
</dbReference>
<feature type="transmembrane region" description="Helical" evidence="15">
    <location>
        <begin position="258"/>
        <end position="276"/>
    </location>
</feature>
<dbReference type="InParanoid" id="A0A2V0PAE2"/>
<dbReference type="InterPro" id="IPR029071">
    <property type="entry name" value="Ubiquitin-like_domsf"/>
</dbReference>
<dbReference type="PROSITE" id="PS50053">
    <property type="entry name" value="UBIQUITIN_2"/>
    <property type="match status" value="1"/>
</dbReference>
<evidence type="ECO:0000256" key="10">
    <source>
        <dbReference type="ARBA" id="ARBA00022989"/>
    </source>
</evidence>
<evidence type="ECO:0000256" key="7">
    <source>
        <dbReference type="ARBA" id="ARBA00022824"/>
    </source>
</evidence>
<evidence type="ECO:0000256" key="2">
    <source>
        <dbReference type="ARBA" id="ARBA00005194"/>
    </source>
</evidence>
<feature type="transmembrane region" description="Helical" evidence="15">
    <location>
        <begin position="194"/>
        <end position="211"/>
    </location>
</feature>
<keyword evidence="13 15" id="KW-0472">Membrane</keyword>
<evidence type="ECO:0000313" key="18">
    <source>
        <dbReference type="Proteomes" id="UP000247498"/>
    </source>
</evidence>
<dbReference type="Pfam" id="PF21696">
    <property type="entry name" value="TECR_N"/>
    <property type="match status" value="1"/>
</dbReference>
<dbReference type="CDD" id="cd01801">
    <property type="entry name" value="Ubl_TECR_like"/>
    <property type="match status" value="1"/>
</dbReference>
<dbReference type="PROSITE" id="PS50244">
    <property type="entry name" value="S5A_REDUCTASE"/>
    <property type="match status" value="1"/>
</dbReference>
<dbReference type="FunCoup" id="A0A2V0PAE2">
    <property type="interactions" value="1094"/>
</dbReference>
<comment type="pathway">
    <text evidence="2">Lipid metabolism; fatty acid biosynthesis.</text>
</comment>
<accession>A0A2V0PAE2</accession>
<evidence type="ECO:0000256" key="3">
    <source>
        <dbReference type="ARBA" id="ARBA00007742"/>
    </source>
</evidence>
<evidence type="ECO:0000256" key="11">
    <source>
        <dbReference type="ARBA" id="ARBA00023002"/>
    </source>
</evidence>
<comment type="subcellular location">
    <subcellularLocation>
        <location evidence="1">Endoplasmic reticulum membrane</location>
        <topology evidence="1">Multi-pass membrane protein</topology>
    </subcellularLocation>
</comment>
<dbReference type="Pfam" id="PF02544">
    <property type="entry name" value="Steroid_dh"/>
    <property type="match status" value="1"/>
</dbReference>
<evidence type="ECO:0000256" key="12">
    <source>
        <dbReference type="ARBA" id="ARBA00023098"/>
    </source>
</evidence>
<sequence length="307" mass="34718">MGAITIKVVTRSGKPLTDVQIGPEATVGELKKKIHASKSKYYPARQRLTLPPKAGTKSGEVLKDSATLASQGLKDGSVIYFKDLGIQIGYSTVFFFEYFGPMVIYPAFFFFPQIFYPWATAVPEKTLVQKVACAYWAGHYAKRIGETFLVHVFGHDTMPVFNLFKNCSYYYGFAAYVAYFANHPDYTSPPEKQSLVLFAVATLFQLANLRCHIILKNLRKPGEKGYKIPSGFLFNYITCANYYAEIMGWVCFSLATRTLTGALFTIAGAYQMAIWAQGKHRRLQKLFDGKDGRPKYPKRWIMIPLLF</sequence>
<evidence type="ECO:0000256" key="1">
    <source>
        <dbReference type="ARBA" id="ARBA00004477"/>
    </source>
</evidence>
<dbReference type="InterPro" id="IPR039357">
    <property type="entry name" value="SRD5A/TECR"/>
</dbReference>
<dbReference type="InterPro" id="IPR049127">
    <property type="entry name" value="TECR-like_N"/>
</dbReference>
<proteinExistence type="inferred from homology"/>
<keyword evidence="18" id="KW-1185">Reference proteome</keyword>
<feature type="transmembrane region" description="Helical" evidence="15">
    <location>
        <begin position="232"/>
        <end position="252"/>
    </location>
</feature>
<keyword evidence="8" id="KW-0276">Fatty acid metabolism</keyword>
<keyword evidence="11" id="KW-0560">Oxidoreductase</keyword>
<dbReference type="SMART" id="SM00213">
    <property type="entry name" value="UBQ"/>
    <property type="match status" value="1"/>
</dbReference>
<dbReference type="PANTHER" id="PTHR10556">
    <property type="entry name" value="3-OXO-5-ALPHA-STEROID 4-DEHYDROGENASE"/>
    <property type="match status" value="1"/>
</dbReference>
<dbReference type="InterPro" id="IPR001104">
    <property type="entry name" value="3-oxo-5_a-steroid_4-DH_C"/>
</dbReference>
<evidence type="ECO:0000256" key="8">
    <source>
        <dbReference type="ARBA" id="ARBA00022832"/>
    </source>
</evidence>
<comment type="similarity">
    <text evidence="3">Belongs to the steroid 5-alpha reductase family.</text>
</comment>
<evidence type="ECO:0000256" key="6">
    <source>
        <dbReference type="ARBA" id="ARBA00022692"/>
    </source>
</evidence>
<organism evidence="17 18">
    <name type="scientific">Raphidocelis subcapitata</name>
    <dbReference type="NCBI Taxonomy" id="307507"/>
    <lineage>
        <taxon>Eukaryota</taxon>
        <taxon>Viridiplantae</taxon>
        <taxon>Chlorophyta</taxon>
        <taxon>core chlorophytes</taxon>
        <taxon>Chlorophyceae</taxon>
        <taxon>CS clade</taxon>
        <taxon>Sphaeropleales</taxon>
        <taxon>Selenastraceae</taxon>
        <taxon>Raphidocelis</taxon>
    </lineage>
</organism>
<dbReference type="GO" id="GO:0005789">
    <property type="term" value="C:endoplasmic reticulum membrane"/>
    <property type="evidence" value="ECO:0007669"/>
    <property type="project" value="UniProtKB-SubCell"/>
</dbReference>
<evidence type="ECO:0000256" key="4">
    <source>
        <dbReference type="ARBA" id="ARBA00012530"/>
    </source>
</evidence>
<dbReference type="STRING" id="307507.A0A2V0PAE2"/>
<dbReference type="GO" id="GO:0042761">
    <property type="term" value="P:very long-chain fatty acid biosynthetic process"/>
    <property type="evidence" value="ECO:0007669"/>
    <property type="project" value="TreeGrafter"/>
</dbReference>
<dbReference type="InterPro" id="IPR000626">
    <property type="entry name" value="Ubiquitin-like_dom"/>
</dbReference>
<gene>
    <name evidence="17" type="ORF">Rsub_07124</name>
</gene>
<dbReference type="OrthoDB" id="540503at2759"/>
<comment type="caution">
    <text evidence="17">The sequence shown here is derived from an EMBL/GenBank/DDBJ whole genome shotgun (WGS) entry which is preliminary data.</text>
</comment>
<protein>
    <recommendedName>
        <fullName evidence="4">very-long-chain enoyl-CoA reductase</fullName>
        <ecNumber evidence="4">1.3.1.93</ecNumber>
    </recommendedName>
</protein>
<keyword evidence="12" id="KW-0443">Lipid metabolism</keyword>
<name>A0A2V0PAE2_9CHLO</name>
<evidence type="ECO:0000256" key="14">
    <source>
        <dbReference type="ARBA" id="ARBA00023160"/>
    </source>
</evidence>
<dbReference type="EC" id="1.3.1.93" evidence="4"/>
<feature type="domain" description="Ubiquitin-like" evidence="16">
    <location>
        <begin position="4"/>
        <end position="81"/>
    </location>
</feature>
<keyword evidence="9" id="KW-0521">NADP</keyword>
<keyword evidence="14" id="KW-0275">Fatty acid biosynthesis</keyword>
<dbReference type="EMBL" id="BDRX01000048">
    <property type="protein sequence ID" value="GBF94137.1"/>
    <property type="molecule type" value="Genomic_DNA"/>
</dbReference>
<dbReference type="AlphaFoldDB" id="A0A2V0PAE2"/>